<evidence type="ECO:0000313" key="1">
    <source>
        <dbReference type="EMBL" id="GCE77062.1"/>
    </source>
</evidence>
<dbReference type="Proteomes" id="UP000289954">
    <property type="component" value="Unassembled WGS sequence"/>
</dbReference>
<dbReference type="InterPro" id="IPR014756">
    <property type="entry name" value="Ig_E-set"/>
</dbReference>
<dbReference type="AlphaFoldDB" id="A0A402DSG2"/>
<reference evidence="1 2" key="1">
    <citation type="submission" date="2019-01" db="EMBL/GenBank/DDBJ databases">
        <title>Draft genome sequence of Cellulomonas takizawaensis strain TKZ-21.</title>
        <authorList>
            <person name="Yamamura H."/>
            <person name="Hayashi T."/>
            <person name="Hamada M."/>
            <person name="Serisawa Y."/>
            <person name="Matsuyama K."/>
            <person name="Nakagawa Y."/>
            <person name="Otoguro M."/>
            <person name="Yanagida F."/>
            <person name="Hayakawa M."/>
        </authorList>
    </citation>
    <scope>NUCLEOTIDE SEQUENCE [LARGE SCALE GENOMIC DNA]</scope>
    <source>
        <strain evidence="1 2">NBRC12680</strain>
    </source>
</reference>
<gene>
    <name evidence="1" type="ORF">CBZ_21180</name>
</gene>
<protein>
    <submittedName>
        <fullName evidence="1">Isoamylase</fullName>
    </submittedName>
</protein>
<comment type="caution">
    <text evidence="1">The sequence shown here is derived from an EMBL/GenBank/DDBJ whole genome shotgun (WGS) entry which is preliminary data.</text>
</comment>
<organism evidence="1 2">
    <name type="scientific">Cellulomonas biazotea</name>
    <dbReference type="NCBI Taxonomy" id="1709"/>
    <lineage>
        <taxon>Bacteria</taxon>
        <taxon>Bacillati</taxon>
        <taxon>Actinomycetota</taxon>
        <taxon>Actinomycetes</taxon>
        <taxon>Micrococcales</taxon>
        <taxon>Cellulomonadaceae</taxon>
        <taxon>Cellulomonas</taxon>
    </lineage>
</organism>
<dbReference type="SUPFAM" id="SSF81296">
    <property type="entry name" value="E set domains"/>
    <property type="match status" value="1"/>
</dbReference>
<evidence type="ECO:0000313" key="2">
    <source>
        <dbReference type="Proteomes" id="UP000289954"/>
    </source>
</evidence>
<dbReference type="GO" id="GO:0005975">
    <property type="term" value="P:carbohydrate metabolic process"/>
    <property type="evidence" value="ECO:0007669"/>
    <property type="project" value="UniProtKB-ARBA"/>
</dbReference>
<keyword evidence="2" id="KW-1185">Reference proteome</keyword>
<dbReference type="CDD" id="cd07184">
    <property type="entry name" value="E_set_Isoamylase_like_N"/>
    <property type="match status" value="1"/>
</dbReference>
<proteinExistence type="predicted"/>
<accession>A0A402DSG2</accession>
<dbReference type="Gene3D" id="2.60.40.10">
    <property type="entry name" value="Immunoglobulins"/>
    <property type="match status" value="1"/>
</dbReference>
<sequence length="97" mass="10447">MVPPVLKKSRSVLTSTCTLTFSLPSSTLDGPVSVVGTFNDWTPGAHPLRRRSNGTVSTSVKVPVGTTVRFRYLGEHGRWFDDADADEITVDGSVVLV</sequence>
<dbReference type="InterPro" id="IPR013783">
    <property type="entry name" value="Ig-like_fold"/>
</dbReference>
<dbReference type="EMBL" id="BIMR01000166">
    <property type="protein sequence ID" value="GCE77062.1"/>
    <property type="molecule type" value="Genomic_DNA"/>
</dbReference>
<name>A0A402DSG2_9CELL</name>